<dbReference type="PANTHER" id="PTHR43580">
    <property type="entry name" value="OXIDOREDUCTASE GLYR1-RELATED"/>
    <property type="match status" value="1"/>
</dbReference>
<dbReference type="PIRSF" id="PIRSF000103">
    <property type="entry name" value="HIBADH"/>
    <property type="match status" value="1"/>
</dbReference>
<proteinExistence type="predicted"/>
<evidence type="ECO:0000256" key="2">
    <source>
        <dbReference type="PIRSR" id="PIRSR000103-1"/>
    </source>
</evidence>
<dbReference type="InterPro" id="IPR015815">
    <property type="entry name" value="HIBADH-related"/>
</dbReference>
<dbReference type="SUPFAM" id="SSF48179">
    <property type="entry name" value="6-phosphogluconate dehydrogenase C-terminal domain-like"/>
    <property type="match status" value="1"/>
</dbReference>
<feature type="active site" evidence="2">
    <location>
        <position position="180"/>
    </location>
</feature>
<dbReference type="Pfam" id="PF09130">
    <property type="entry name" value="DUF1932"/>
    <property type="match status" value="1"/>
</dbReference>
<dbReference type="GO" id="GO:0050661">
    <property type="term" value="F:NADP binding"/>
    <property type="evidence" value="ECO:0007669"/>
    <property type="project" value="InterPro"/>
</dbReference>
<dbReference type="RefSeq" id="WP_406853717.1">
    <property type="nucleotide sequence ID" value="NZ_CP157484.1"/>
</dbReference>
<dbReference type="Pfam" id="PF03446">
    <property type="entry name" value="NAD_binding_2"/>
    <property type="match status" value="1"/>
</dbReference>
<dbReference type="AlphaFoldDB" id="A0AAU7J9U2"/>
<dbReference type="EMBL" id="CP157484">
    <property type="protein sequence ID" value="XBO36899.1"/>
    <property type="molecule type" value="Genomic_DNA"/>
</dbReference>
<dbReference type="InterPro" id="IPR013328">
    <property type="entry name" value="6PGD_dom2"/>
</dbReference>
<feature type="domain" description="Phosphogluconate dehydrogenase NAD-binding putative C-terminal" evidence="4">
    <location>
        <begin position="201"/>
        <end position="271"/>
    </location>
</feature>
<accession>A0AAU7J9U2</accession>
<dbReference type="InterPro" id="IPR006115">
    <property type="entry name" value="6PGDH_NADP-bd"/>
</dbReference>
<evidence type="ECO:0000313" key="5">
    <source>
        <dbReference type="EMBL" id="XBO36899.1"/>
    </source>
</evidence>
<keyword evidence="1" id="KW-0560">Oxidoreductase</keyword>
<reference evidence="5" key="1">
    <citation type="submission" date="2024-05" db="EMBL/GenBank/DDBJ databases">
        <authorList>
            <person name="Kim S."/>
            <person name="Heo J."/>
            <person name="Choi H."/>
            <person name="Choi Y."/>
            <person name="Kwon S.-W."/>
            <person name="Kim Y."/>
        </authorList>
    </citation>
    <scope>NUCLEOTIDE SEQUENCE</scope>
    <source>
        <strain evidence="5">KACC 23698</strain>
    </source>
</reference>
<dbReference type="GO" id="GO:0016491">
    <property type="term" value="F:oxidoreductase activity"/>
    <property type="evidence" value="ECO:0007669"/>
    <property type="project" value="UniProtKB-KW"/>
</dbReference>
<dbReference type="Gene3D" id="3.40.50.720">
    <property type="entry name" value="NAD(P)-binding Rossmann-like Domain"/>
    <property type="match status" value="1"/>
</dbReference>
<evidence type="ECO:0000259" key="4">
    <source>
        <dbReference type="Pfam" id="PF09130"/>
    </source>
</evidence>
<dbReference type="InterPro" id="IPR008927">
    <property type="entry name" value="6-PGluconate_DH-like_C_sf"/>
</dbReference>
<dbReference type="InterPro" id="IPR036291">
    <property type="entry name" value="NAD(P)-bd_dom_sf"/>
</dbReference>
<protein>
    <submittedName>
        <fullName evidence="5">DUF1932 domain-containing protein</fullName>
    </submittedName>
</protein>
<gene>
    <name evidence="5" type="ORF">ABEG18_14235</name>
</gene>
<sequence>MANDTAATTRIGIIGFGEVGDLFARGLLASGRVAIAAYDLKLDDAAQRGAMAERMRRADARVASTAQEAAADADIVLSAVTACAAVDVAAGCAPALRPGAVFFDVNSAAPSTKWRAATCVAAHAGDYVEGAVMAPVKGPGLRVPILTGGERAAELSERLNGLGMNLTPVSEEIGRASATKLCRSIVIKGLEALLIDCAAAARRFGVDEDVFASLAATFPSIDFAALADLMAGRVAQHGLRRAAEMREAAEMLADAGFDPALSLAIAAAQERGAARGRDERRG</sequence>
<dbReference type="InterPro" id="IPR015814">
    <property type="entry name" value="Pgluconate_DH_NAD-bd_C"/>
</dbReference>
<dbReference type="InterPro" id="IPR051265">
    <property type="entry name" value="HIBADH-related_NP60_sf"/>
</dbReference>
<evidence type="ECO:0000259" key="3">
    <source>
        <dbReference type="Pfam" id="PF03446"/>
    </source>
</evidence>
<dbReference type="PANTHER" id="PTHR43580:SF2">
    <property type="entry name" value="CYTOKINE-LIKE NUCLEAR FACTOR N-PAC"/>
    <property type="match status" value="1"/>
</dbReference>
<dbReference type="SUPFAM" id="SSF51735">
    <property type="entry name" value="NAD(P)-binding Rossmann-fold domains"/>
    <property type="match status" value="1"/>
</dbReference>
<organism evidence="5">
    <name type="scientific">Alsobacter sp. KACC 23698</name>
    <dbReference type="NCBI Taxonomy" id="3149229"/>
    <lineage>
        <taxon>Bacteria</taxon>
        <taxon>Pseudomonadati</taxon>
        <taxon>Pseudomonadota</taxon>
        <taxon>Alphaproteobacteria</taxon>
        <taxon>Hyphomicrobiales</taxon>
        <taxon>Alsobacteraceae</taxon>
        <taxon>Alsobacter</taxon>
    </lineage>
</organism>
<name>A0AAU7J9U2_9HYPH</name>
<evidence type="ECO:0000256" key="1">
    <source>
        <dbReference type="ARBA" id="ARBA00023002"/>
    </source>
</evidence>
<dbReference type="Gene3D" id="1.10.1040.10">
    <property type="entry name" value="N-(1-d-carboxylethyl)-l-norvaline Dehydrogenase, domain 2"/>
    <property type="match status" value="1"/>
</dbReference>
<feature type="domain" description="6-phosphogluconate dehydrogenase NADP-binding" evidence="3">
    <location>
        <begin position="10"/>
        <end position="132"/>
    </location>
</feature>